<feature type="compositionally biased region" description="Low complexity" evidence="1">
    <location>
        <begin position="149"/>
        <end position="166"/>
    </location>
</feature>
<evidence type="ECO:0000313" key="2">
    <source>
        <dbReference type="EMBL" id="MFC5002776.1"/>
    </source>
</evidence>
<organism evidence="2 3">
    <name type="scientific">Dactylosporangium cerinum</name>
    <dbReference type="NCBI Taxonomy" id="1434730"/>
    <lineage>
        <taxon>Bacteria</taxon>
        <taxon>Bacillati</taxon>
        <taxon>Actinomycetota</taxon>
        <taxon>Actinomycetes</taxon>
        <taxon>Micromonosporales</taxon>
        <taxon>Micromonosporaceae</taxon>
        <taxon>Dactylosporangium</taxon>
    </lineage>
</organism>
<comment type="caution">
    <text evidence="2">The sequence shown here is derived from an EMBL/GenBank/DDBJ whole genome shotgun (WGS) entry which is preliminary data.</text>
</comment>
<evidence type="ECO:0000313" key="3">
    <source>
        <dbReference type="Proteomes" id="UP001595912"/>
    </source>
</evidence>
<dbReference type="EMBL" id="JBHSIU010000045">
    <property type="protein sequence ID" value="MFC5002776.1"/>
    <property type="molecule type" value="Genomic_DNA"/>
</dbReference>
<dbReference type="RefSeq" id="WP_380121183.1">
    <property type="nucleotide sequence ID" value="NZ_JBHSIU010000045.1"/>
</dbReference>
<gene>
    <name evidence="2" type="ORF">ACFPIJ_33730</name>
</gene>
<accession>A0ABV9W6Q9</accession>
<dbReference type="Proteomes" id="UP001595912">
    <property type="component" value="Unassembled WGS sequence"/>
</dbReference>
<evidence type="ECO:0000256" key="1">
    <source>
        <dbReference type="SAM" id="MobiDB-lite"/>
    </source>
</evidence>
<proteinExistence type="predicted"/>
<protein>
    <submittedName>
        <fullName evidence="2">Uncharacterized protein</fullName>
    </submittedName>
</protein>
<sequence length="166" mass="17222">MRPYPKANHFVAGTAAAMLLLTVYTVPDVPCTAGGCGPEPVTSVAVGVAAATAVMSYLHRWAAVCAAVLCAVLWPVADRADDSQLGWRAMLPLALVAVSVGVARLRWEVPPASVVRRQPPAPPCSASGVSSSKACAVTWPPPWSPRNCTTRSPSTSTARTVSSRTA</sequence>
<reference evidence="3" key="1">
    <citation type="journal article" date="2019" name="Int. J. Syst. Evol. Microbiol.">
        <title>The Global Catalogue of Microorganisms (GCM) 10K type strain sequencing project: providing services to taxonomists for standard genome sequencing and annotation.</title>
        <authorList>
            <consortium name="The Broad Institute Genomics Platform"/>
            <consortium name="The Broad Institute Genome Sequencing Center for Infectious Disease"/>
            <person name="Wu L."/>
            <person name="Ma J."/>
        </authorList>
    </citation>
    <scope>NUCLEOTIDE SEQUENCE [LARGE SCALE GENOMIC DNA]</scope>
    <source>
        <strain evidence="3">CGMCC 4.7152</strain>
    </source>
</reference>
<feature type="region of interest" description="Disordered" evidence="1">
    <location>
        <begin position="142"/>
        <end position="166"/>
    </location>
</feature>
<name>A0ABV9W6Q9_9ACTN</name>
<keyword evidence="3" id="KW-1185">Reference proteome</keyword>